<dbReference type="PANTHER" id="PTHR11177:SF317">
    <property type="entry name" value="CHITINASE 12-RELATED"/>
    <property type="match status" value="1"/>
</dbReference>
<dbReference type="InterPro" id="IPR001223">
    <property type="entry name" value="Glyco_hydro18_cat"/>
</dbReference>
<name>A0A182VVC0_9DIPT</name>
<dbReference type="EnsemblMetazoa" id="AMIN002015-RA">
    <property type="protein sequence ID" value="AMIN002015-PA"/>
    <property type="gene ID" value="AMIN002015"/>
</dbReference>
<feature type="domain" description="GH18" evidence="4">
    <location>
        <begin position="38"/>
        <end position="346"/>
    </location>
</feature>
<dbReference type="SUPFAM" id="SSF51445">
    <property type="entry name" value="(Trans)glycosidases"/>
    <property type="match status" value="1"/>
</dbReference>
<sequence length="699" mass="78375">MRSLPNMGKGALLVALTLSLSAILVQSSTTKTTSRVCFATVANFTQNTAIGLCSQAILQTLKVGASGTIAYVTTTTTPQSTVRSLLPTFCNRRVAYPYLEPYLAVVGAGTEGPLATMLSSSTVRANFIKALIAFVKSYPNCVGIFIDFSDLNTSQAAGYASFVSSLLAAARANSIKLASGLPWDASRYADTYYSSALSQMDFNVIETYEDINQSFNTTVHPINPLSTMAAPFNDSTKTIYYNLFRWVIKGFSPGNIILGLSMFARAFTVTSALLFSSQYGIQTNTVGESISSSSKQAYVFNSFAAIDVKLNFARSNNLGGVALFSLNTAGSNAELLRYVTSVIAPTPPTGYSYPPASKAACGVAITFPPVTGTTSQPALEESLLLLQEEKRLLLVELQLLPEEQRLLPEELQLLQEEAQLLPEEPQLLLEQQLLQEELQLLLEELQLLPEELQLLQEEPQLQPEELQLLQEEPQLLQEEPQQLQEPQLLLEVQQLLPEEPQLLQEVQRLLPEEPRLLPEEPQLLPEELQLLQEEPQLLQEEPQLLQEELQLLQEEQQLLPEELQQLQEELQQLQEEQLPLQEVQQLLPVEPQLLQEVQRLLPEEQLLLPEEPQLLPEELQLLQEEQRLLPEVQLLLQEVQQQLPEEQLLLPGEQQLQPEEPQLLLEEQLLLPEEQRLLPEEQQLLLVEQRLLHLRQKPV</sequence>
<evidence type="ECO:0000313" key="5">
    <source>
        <dbReference type="EnsemblMetazoa" id="AMIN002015-PA"/>
    </source>
</evidence>
<evidence type="ECO:0000313" key="6">
    <source>
        <dbReference type="Proteomes" id="UP000075920"/>
    </source>
</evidence>
<dbReference type="STRING" id="112268.A0A182VVC0"/>
<reference evidence="6" key="1">
    <citation type="submission" date="2013-03" db="EMBL/GenBank/DDBJ databases">
        <title>The Genome Sequence of Anopheles minimus MINIMUS1.</title>
        <authorList>
            <consortium name="The Broad Institute Genomics Platform"/>
            <person name="Neafsey D.E."/>
            <person name="Walton C."/>
            <person name="Walker B."/>
            <person name="Young S.K."/>
            <person name="Zeng Q."/>
            <person name="Gargeya S."/>
            <person name="Fitzgerald M."/>
            <person name="Haas B."/>
            <person name="Abouelleil A."/>
            <person name="Allen A.W."/>
            <person name="Alvarado L."/>
            <person name="Arachchi H.M."/>
            <person name="Berlin A.M."/>
            <person name="Chapman S.B."/>
            <person name="Gainer-Dewar J."/>
            <person name="Goldberg J."/>
            <person name="Griggs A."/>
            <person name="Gujja S."/>
            <person name="Hansen M."/>
            <person name="Howarth C."/>
            <person name="Imamovic A."/>
            <person name="Ireland A."/>
            <person name="Larimer J."/>
            <person name="McCowan C."/>
            <person name="Murphy C."/>
            <person name="Pearson M."/>
            <person name="Poon T.W."/>
            <person name="Priest M."/>
            <person name="Roberts A."/>
            <person name="Saif S."/>
            <person name="Shea T."/>
            <person name="Sisk P."/>
            <person name="Sykes S."/>
            <person name="Wortman J."/>
            <person name="Nusbaum C."/>
            <person name="Birren B."/>
        </authorList>
    </citation>
    <scope>NUCLEOTIDE SEQUENCE [LARGE SCALE GENOMIC DNA]</scope>
    <source>
        <strain evidence="6">MINIMUS1</strain>
    </source>
</reference>
<evidence type="ECO:0000256" key="1">
    <source>
        <dbReference type="ARBA" id="ARBA00022729"/>
    </source>
</evidence>
<accession>A0A182VVC0</accession>
<feature type="signal peptide" evidence="3">
    <location>
        <begin position="1"/>
        <end position="27"/>
    </location>
</feature>
<dbReference type="GO" id="GO:0005576">
    <property type="term" value="C:extracellular region"/>
    <property type="evidence" value="ECO:0007669"/>
    <property type="project" value="TreeGrafter"/>
</dbReference>
<keyword evidence="2" id="KW-0175">Coiled coil</keyword>
<reference evidence="5" key="2">
    <citation type="submission" date="2020-05" db="UniProtKB">
        <authorList>
            <consortium name="EnsemblMetazoa"/>
        </authorList>
    </citation>
    <scope>IDENTIFICATION</scope>
    <source>
        <strain evidence="5">MINIMUS1</strain>
    </source>
</reference>
<dbReference type="GO" id="GO:0004568">
    <property type="term" value="F:chitinase activity"/>
    <property type="evidence" value="ECO:0007669"/>
    <property type="project" value="TreeGrafter"/>
</dbReference>
<keyword evidence="1 3" id="KW-0732">Signal</keyword>
<dbReference type="InterPro" id="IPR017853">
    <property type="entry name" value="GH"/>
</dbReference>
<proteinExistence type="predicted"/>
<dbReference type="Proteomes" id="UP000075920">
    <property type="component" value="Unassembled WGS sequence"/>
</dbReference>
<evidence type="ECO:0000259" key="4">
    <source>
        <dbReference type="PROSITE" id="PS51910"/>
    </source>
</evidence>
<dbReference type="InterPro" id="IPR050314">
    <property type="entry name" value="Glycosyl_Hydrlase_18"/>
</dbReference>
<organism evidence="5 6">
    <name type="scientific">Anopheles minimus</name>
    <dbReference type="NCBI Taxonomy" id="112268"/>
    <lineage>
        <taxon>Eukaryota</taxon>
        <taxon>Metazoa</taxon>
        <taxon>Ecdysozoa</taxon>
        <taxon>Arthropoda</taxon>
        <taxon>Hexapoda</taxon>
        <taxon>Insecta</taxon>
        <taxon>Pterygota</taxon>
        <taxon>Neoptera</taxon>
        <taxon>Endopterygota</taxon>
        <taxon>Diptera</taxon>
        <taxon>Nematocera</taxon>
        <taxon>Culicoidea</taxon>
        <taxon>Culicidae</taxon>
        <taxon>Anophelinae</taxon>
        <taxon>Anopheles</taxon>
    </lineage>
</organism>
<keyword evidence="6" id="KW-1185">Reference proteome</keyword>
<dbReference type="PROSITE" id="PS51910">
    <property type="entry name" value="GH18_2"/>
    <property type="match status" value="1"/>
</dbReference>
<feature type="chain" id="PRO_5008140314" description="GH18 domain-containing protein" evidence="3">
    <location>
        <begin position="28"/>
        <end position="699"/>
    </location>
</feature>
<dbReference type="AlphaFoldDB" id="A0A182VVC0"/>
<feature type="coiled-coil region" evidence="2">
    <location>
        <begin position="549"/>
        <end position="583"/>
    </location>
</feature>
<dbReference type="PANTHER" id="PTHR11177">
    <property type="entry name" value="CHITINASE"/>
    <property type="match status" value="1"/>
</dbReference>
<dbReference type="GO" id="GO:0005975">
    <property type="term" value="P:carbohydrate metabolic process"/>
    <property type="evidence" value="ECO:0007669"/>
    <property type="project" value="InterPro"/>
</dbReference>
<evidence type="ECO:0000256" key="3">
    <source>
        <dbReference type="SAM" id="SignalP"/>
    </source>
</evidence>
<dbReference type="GO" id="GO:0006032">
    <property type="term" value="P:chitin catabolic process"/>
    <property type="evidence" value="ECO:0007669"/>
    <property type="project" value="TreeGrafter"/>
</dbReference>
<dbReference type="Gene3D" id="3.20.20.80">
    <property type="entry name" value="Glycosidases"/>
    <property type="match status" value="1"/>
</dbReference>
<protein>
    <recommendedName>
        <fullName evidence="4">GH18 domain-containing protein</fullName>
    </recommendedName>
</protein>
<dbReference type="GO" id="GO:0008061">
    <property type="term" value="F:chitin binding"/>
    <property type="evidence" value="ECO:0007669"/>
    <property type="project" value="TreeGrafter"/>
</dbReference>
<evidence type="ECO:0000256" key="2">
    <source>
        <dbReference type="SAM" id="Coils"/>
    </source>
</evidence>
<dbReference type="VEuPathDB" id="VectorBase:AMIN002015"/>
<dbReference type="Pfam" id="PF00704">
    <property type="entry name" value="Glyco_hydro_18"/>
    <property type="match status" value="1"/>
</dbReference>